<dbReference type="InterPro" id="IPR015883">
    <property type="entry name" value="Glyco_hydro_20_cat"/>
</dbReference>
<dbReference type="AlphaFoldDB" id="A0A367FVQ4"/>
<dbReference type="GO" id="GO:0004563">
    <property type="term" value="F:beta-N-acetylhexosaminidase activity"/>
    <property type="evidence" value="ECO:0007669"/>
    <property type="project" value="UniProtKB-ARBA"/>
</dbReference>
<evidence type="ECO:0000256" key="1">
    <source>
        <dbReference type="ARBA" id="ARBA00006285"/>
    </source>
</evidence>
<dbReference type="SUPFAM" id="SSF51445">
    <property type="entry name" value="(Trans)glycosidases"/>
    <property type="match status" value="1"/>
</dbReference>
<dbReference type="Gene3D" id="1.20.120.670">
    <property type="entry name" value="N-acetyl-b-d-glucoasminidase"/>
    <property type="match status" value="1"/>
</dbReference>
<evidence type="ECO:0000259" key="3">
    <source>
        <dbReference type="Pfam" id="PF00728"/>
    </source>
</evidence>
<dbReference type="PANTHER" id="PTHR21040:SF8">
    <property type="entry name" value="BCDNA.GH04120"/>
    <property type="match status" value="1"/>
</dbReference>
<dbReference type="InterPro" id="IPR038901">
    <property type="entry name" value="HEXDC-like"/>
</dbReference>
<feature type="domain" description="Glycoside hydrolase family 20 catalytic" evidence="3">
    <location>
        <begin position="91"/>
        <end position="299"/>
    </location>
</feature>
<accession>A0A367FVQ4</accession>
<dbReference type="Pfam" id="PF00728">
    <property type="entry name" value="Glyco_hydro_20"/>
    <property type="match status" value="1"/>
</dbReference>
<dbReference type="GO" id="GO:0005975">
    <property type="term" value="P:carbohydrate metabolic process"/>
    <property type="evidence" value="ECO:0007669"/>
    <property type="project" value="InterPro"/>
</dbReference>
<dbReference type="EMBL" id="PSQG01000023">
    <property type="protein sequence ID" value="RCH42348.1"/>
    <property type="molecule type" value="Genomic_DNA"/>
</dbReference>
<sequence length="628" mass="72845">MNIVFSSDKKEYNTIKKGTKILLAENDGFNQNIELFVKFQDRPEILINKRKKQIHIICREISHYYRALNYAIHHMEEDEFQYQEHVCFERNGLMLDCSRNAVFTVEKVKFLIRTLAKLGMNVLMLYTEDTYEVEGQPYFGAYRGKYTKDEIKELDAYASMFGVELVPCIQTLAHLHNALKWPGMDKIRDSADILQPEKEETYQFIEKLLSSVKENFSTNRVHLGMDEAVMLGLGNYLKENGYKKGSLIIREHCNRVVDICRKLELKPMIWSDMYITANSTGGYYDLPENTDCSKWEKPKKDLGLVYWDYYHDDTRTYEKMLDIHAQLSDNVIFAGGSWIWNGISPNYSKTYACTKAALSTCKKYNIKEVLCTAWMDNGAETPVDALLPGLVLFAHLDFHRDYDETILKQEFRNCTGGKFDDFMALDNFDSLFLNTKENKEAQNPSKYLLYQDPMLGIFDYHVKESGVNTKSYYQNIQKCMKECAKKTGKYQLLFSFYEKLAAVLADKADLGMCIKSAYDRSDRAALKDISQNVIPGIICNLTDMKSSREKIWMNDAKPFGYEILDIKIGGVITRLKSTGYRIDNYLNGNVPRLEELEEERLPYFTKGMDKRENLWNRIISGCDLNDTI</sequence>
<comment type="caution">
    <text evidence="5">The sequence shown here is derived from an EMBL/GenBank/DDBJ whole genome shotgun (WGS) entry which is preliminary data.</text>
</comment>
<dbReference type="InterPro" id="IPR017853">
    <property type="entry name" value="GH"/>
</dbReference>
<dbReference type="CDD" id="cd06565">
    <property type="entry name" value="GH20_GcnA-like"/>
    <property type="match status" value="1"/>
</dbReference>
<dbReference type="Proteomes" id="UP000253208">
    <property type="component" value="Unassembled WGS sequence"/>
</dbReference>
<organism evidence="5 6">
    <name type="scientific">Blautia obeum</name>
    <dbReference type="NCBI Taxonomy" id="40520"/>
    <lineage>
        <taxon>Bacteria</taxon>
        <taxon>Bacillati</taxon>
        <taxon>Bacillota</taxon>
        <taxon>Clostridia</taxon>
        <taxon>Lachnospirales</taxon>
        <taxon>Lachnospiraceae</taxon>
        <taxon>Blautia</taxon>
    </lineage>
</organism>
<keyword evidence="2" id="KW-0378">Hydrolase</keyword>
<evidence type="ECO:0000256" key="2">
    <source>
        <dbReference type="ARBA" id="ARBA00022801"/>
    </source>
</evidence>
<reference evidence="5 6" key="1">
    <citation type="submission" date="2018-02" db="EMBL/GenBank/DDBJ databases">
        <title>Complete genome sequencing of Faecalibacterium prausnitzii strains isolated from the human gut.</title>
        <authorList>
            <person name="Fitzgerald B.C."/>
            <person name="Shkoporov A.N."/>
            <person name="Ross P.R."/>
            <person name="Hill C."/>
        </authorList>
    </citation>
    <scope>NUCLEOTIDE SEQUENCE [LARGE SCALE GENOMIC DNA]</scope>
    <source>
        <strain evidence="5 6">APC942/31-1</strain>
    </source>
</reference>
<name>A0A367FVQ4_9FIRM</name>
<protein>
    <submittedName>
        <fullName evidence="5">Beta-N-acetylhexosaminidase</fullName>
    </submittedName>
</protein>
<dbReference type="Gene3D" id="3.20.20.80">
    <property type="entry name" value="Glycosidases"/>
    <property type="match status" value="1"/>
</dbReference>
<proteinExistence type="inferred from homology"/>
<dbReference type="PANTHER" id="PTHR21040">
    <property type="entry name" value="BCDNA.GH04120"/>
    <property type="match status" value="1"/>
</dbReference>
<feature type="domain" description="Glycoside Hydrolase 20C C-terminal" evidence="4">
    <location>
        <begin position="420"/>
        <end position="612"/>
    </location>
</feature>
<evidence type="ECO:0000313" key="6">
    <source>
        <dbReference type="Proteomes" id="UP000253208"/>
    </source>
</evidence>
<gene>
    <name evidence="5" type="ORF">C4886_14420</name>
</gene>
<evidence type="ECO:0000259" key="4">
    <source>
        <dbReference type="Pfam" id="PF18088"/>
    </source>
</evidence>
<evidence type="ECO:0000313" key="5">
    <source>
        <dbReference type="EMBL" id="RCH42348.1"/>
    </source>
</evidence>
<dbReference type="RefSeq" id="WP_114002648.1">
    <property type="nucleotide sequence ID" value="NZ_PSQG01000023.1"/>
</dbReference>
<comment type="similarity">
    <text evidence="1">Belongs to the glycosyl hydrolase 20 family.</text>
</comment>
<dbReference type="Pfam" id="PF18088">
    <property type="entry name" value="Glyco_H_20C_C"/>
    <property type="match status" value="1"/>
</dbReference>
<dbReference type="InterPro" id="IPR041063">
    <property type="entry name" value="Glyco_H_20C_C"/>
</dbReference>